<evidence type="ECO:0000313" key="12">
    <source>
        <dbReference type="Proteomes" id="UP001176517"/>
    </source>
</evidence>
<feature type="domain" description="Nucleoporin Nup133/Nup155-like C-terminal" evidence="9">
    <location>
        <begin position="797"/>
        <end position="1161"/>
    </location>
</feature>
<feature type="region of interest" description="Disordered" evidence="8">
    <location>
        <begin position="1183"/>
        <end position="1226"/>
    </location>
</feature>
<reference evidence="11" key="1">
    <citation type="journal article" date="2023" name="PhytoFront">
        <title>Draft Genome Resources of Seven Strains of Tilletia horrida, Causal Agent of Kernel Smut of Rice.</title>
        <authorList>
            <person name="Khanal S."/>
            <person name="Antony Babu S."/>
            <person name="Zhou X.G."/>
        </authorList>
    </citation>
    <scope>NUCLEOTIDE SEQUENCE</scope>
    <source>
        <strain evidence="11">TX6</strain>
    </source>
</reference>
<feature type="compositionally biased region" description="Basic and acidic residues" evidence="8">
    <location>
        <begin position="1187"/>
        <end position="1203"/>
    </location>
</feature>
<sequence length="1226" mass="133711">MYASPIPNRIRRTTGAARTGRVSGSPAFRASAGPAGLAGATTQQLPPGAPLLQDGVTSVTVNSALPIEVKQELANADPYADPFSGFIDSNTNYAGLVTRRKILIWNHLPRGALPSTCFRLALEPVANNTDALPLVALASSPSGREPGAIVVFPNGAISFVESVAAAEHVQDGQQLNLALVPNEAVTAVRRHGNFSFTIATSHSRLFRLSILLQDGRRVAQAAPFVHSKSLLGRLFGSSSTYGLSSEPILSLALGEASGVNLLYALSPSSVQRWNMVEGGVDSLAAEQEVRSLILTAVLQSHGAAEGGQGSSSVSLLDCAVTSDGGIAILYAERNGSSAPVSSGIAVLSYNAATSSLAVTTVKPLRGVLETDSRSEYSPRLAIPNGGKAAFVVLPSSLTVCLLDSDFEFQISLKNPDRSRIFANGFPTGPTTNPDSAGVALLTTATPPLLVHLSLAAAREQDAKLANAEDKTEVATESLQSFVRQAVIYGQQHTNPLAFKLPAAHEGDLSVAVERLSDDFVTTDAEGSAVMDVRAYLASKKERLAALIAFVRQSGQLGNIPAPTRRKLCADAELVDAAIASYLAHDAGLRTQSYVNLLGQAIAAVVQQQQLDPQEDVIRTFFRKYLILLPLVFTSLNEALQSAASSDVAARTQLISEANHIILAAYIAGTRRRELSSKHYDLPSVPVAFESWSFETSGLELLTTLYHATERLIGDRTREYGSAVDVETAGGASANSIEEARRIQRELKTQLCDLAEYTLGTFEDRQLFLLAEGNNLNEADDYNRLERRYKTSRPRMILPLVAVGRRDKAFQLAERYSDYQTLTKLCQEAAEGPLGDRADSYVHRYGKDFAFELYAWHIEHDRIRDLLLLGEKQQQSGLLHAYLEQTGNTRLAWLQQVQMKQFADASTSLLQTAKVEPDLRSRKLMLSISKLAYAAQLEGESLVEPEALAPMNAISENMEMVATQVRLLAKLKTYLAAEPEGDVGEAVREVTQLAASRLEIYPAFATLFAQACKKLWVHEAVTSEELIDLFTLRDCADDEVTSYISALDVYVRATEDPATRRKDYLRSIWRRIILRDDWALIADTEGVDDDTIQANLRRTALYYVLKTINSRTGYEPATVEPNEFGIGPSLESLRGRFENMPEQYLKEVQADYQTETSAVSEVMRLYEAWVDQVRRLVIQDDEDEAAEESARAEEELLVDEGHMADDEEEALDQLDELSADTDTVMDD</sequence>
<evidence type="ECO:0000256" key="7">
    <source>
        <dbReference type="ARBA" id="ARBA00023242"/>
    </source>
</evidence>
<evidence type="ECO:0008006" key="13">
    <source>
        <dbReference type="Google" id="ProtNLM"/>
    </source>
</evidence>
<evidence type="ECO:0000256" key="3">
    <source>
        <dbReference type="ARBA" id="ARBA00022448"/>
    </source>
</evidence>
<evidence type="ECO:0000256" key="5">
    <source>
        <dbReference type="ARBA" id="ARBA00022927"/>
    </source>
</evidence>
<proteinExistence type="inferred from homology"/>
<dbReference type="InterPro" id="IPR037624">
    <property type="entry name" value="Nup133-like"/>
</dbReference>
<keyword evidence="5" id="KW-0653">Protein transport</keyword>
<dbReference type="GO" id="GO:0000972">
    <property type="term" value="P:transcription-dependent tethering of RNA polymerase II gene DNA at nuclear periphery"/>
    <property type="evidence" value="ECO:0007669"/>
    <property type="project" value="TreeGrafter"/>
</dbReference>
<comment type="similarity">
    <text evidence="2">Belongs to the nucleoporin Nup133 family.</text>
</comment>
<gene>
    <name evidence="11" type="ORF">OC846_000932</name>
</gene>
<comment type="subcellular location">
    <subcellularLocation>
        <location evidence="1">Nucleus envelope</location>
    </subcellularLocation>
</comment>
<dbReference type="SUPFAM" id="SSF117289">
    <property type="entry name" value="Nucleoporin domain"/>
    <property type="match status" value="1"/>
</dbReference>
<dbReference type="PANTHER" id="PTHR13405">
    <property type="entry name" value="NUCLEAR PORE COMPLEX PROTEIN NUP133"/>
    <property type="match status" value="1"/>
</dbReference>
<dbReference type="InterPro" id="IPR014908">
    <property type="entry name" value="Nucleoporin_Nup133/Nup155_N"/>
</dbReference>
<feature type="region of interest" description="Disordered" evidence="8">
    <location>
        <begin position="1"/>
        <end position="45"/>
    </location>
</feature>
<dbReference type="GO" id="GO:0031080">
    <property type="term" value="C:nuclear pore outer ring"/>
    <property type="evidence" value="ECO:0007669"/>
    <property type="project" value="TreeGrafter"/>
</dbReference>
<dbReference type="GO" id="GO:0016973">
    <property type="term" value="P:poly(A)+ mRNA export from nucleus"/>
    <property type="evidence" value="ECO:0007669"/>
    <property type="project" value="TreeGrafter"/>
</dbReference>
<dbReference type="AlphaFoldDB" id="A0AAN6JTF7"/>
<evidence type="ECO:0000259" key="9">
    <source>
        <dbReference type="Pfam" id="PF03177"/>
    </source>
</evidence>
<keyword evidence="7" id="KW-0539">Nucleus</keyword>
<evidence type="ECO:0000256" key="1">
    <source>
        <dbReference type="ARBA" id="ARBA00004259"/>
    </source>
</evidence>
<dbReference type="Gene3D" id="1.20.58.1380">
    <property type="match status" value="1"/>
</dbReference>
<keyword evidence="12" id="KW-1185">Reference proteome</keyword>
<keyword evidence="6" id="KW-0811">Translocation</keyword>
<comment type="caution">
    <text evidence="11">The sequence shown here is derived from an EMBL/GenBank/DDBJ whole genome shotgun (WGS) entry which is preliminary data.</text>
</comment>
<evidence type="ECO:0000256" key="8">
    <source>
        <dbReference type="SAM" id="MobiDB-lite"/>
    </source>
</evidence>
<name>A0AAN6JTF7_9BASI</name>
<feature type="compositionally biased region" description="Acidic residues" evidence="8">
    <location>
        <begin position="1204"/>
        <end position="1226"/>
    </location>
</feature>
<dbReference type="Pfam" id="PF03177">
    <property type="entry name" value="Nucleoporin_C"/>
    <property type="match status" value="1"/>
</dbReference>
<evidence type="ECO:0000313" key="11">
    <source>
        <dbReference type="EMBL" id="KAK0556744.1"/>
    </source>
</evidence>
<dbReference type="Pfam" id="PF08801">
    <property type="entry name" value="Nucleoporin_N"/>
    <property type="match status" value="1"/>
</dbReference>
<keyword evidence="3" id="KW-0813">Transport</keyword>
<organism evidence="11 12">
    <name type="scientific">Tilletia horrida</name>
    <dbReference type="NCBI Taxonomy" id="155126"/>
    <lineage>
        <taxon>Eukaryota</taxon>
        <taxon>Fungi</taxon>
        <taxon>Dikarya</taxon>
        <taxon>Basidiomycota</taxon>
        <taxon>Ustilaginomycotina</taxon>
        <taxon>Exobasidiomycetes</taxon>
        <taxon>Tilletiales</taxon>
        <taxon>Tilletiaceae</taxon>
        <taxon>Tilletia</taxon>
    </lineage>
</organism>
<evidence type="ECO:0000256" key="6">
    <source>
        <dbReference type="ARBA" id="ARBA00023010"/>
    </source>
</evidence>
<dbReference type="GO" id="GO:0006606">
    <property type="term" value="P:protein import into nucleus"/>
    <property type="evidence" value="ECO:0007669"/>
    <property type="project" value="TreeGrafter"/>
</dbReference>
<keyword evidence="4" id="KW-0509">mRNA transport</keyword>
<dbReference type="Proteomes" id="UP001176517">
    <property type="component" value="Unassembled WGS sequence"/>
</dbReference>
<evidence type="ECO:0000259" key="10">
    <source>
        <dbReference type="Pfam" id="PF08801"/>
    </source>
</evidence>
<feature type="domain" description="Nucleoporin Nup133/Nup155-like N-terminal" evidence="10">
    <location>
        <begin position="59"/>
        <end position="396"/>
    </location>
</feature>
<evidence type="ECO:0000256" key="2">
    <source>
        <dbReference type="ARBA" id="ARBA00005569"/>
    </source>
</evidence>
<dbReference type="Gene3D" id="1.25.40.700">
    <property type="match status" value="1"/>
</dbReference>
<accession>A0AAN6JTF7</accession>
<dbReference type="InterPro" id="IPR007187">
    <property type="entry name" value="Nucleoporin_Nup133/Nup155_C"/>
</dbReference>
<dbReference type="GO" id="GO:0017056">
    <property type="term" value="F:structural constituent of nuclear pore"/>
    <property type="evidence" value="ECO:0007669"/>
    <property type="project" value="InterPro"/>
</dbReference>
<dbReference type="Gene3D" id="2.130.10.10">
    <property type="entry name" value="YVTN repeat-like/Quinoprotein amine dehydrogenase"/>
    <property type="match status" value="1"/>
</dbReference>
<dbReference type="InterPro" id="IPR015943">
    <property type="entry name" value="WD40/YVTN_repeat-like_dom_sf"/>
</dbReference>
<dbReference type="PANTHER" id="PTHR13405:SF11">
    <property type="entry name" value="NUCLEAR PORE COMPLEX PROTEIN NUP133"/>
    <property type="match status" value="1"/>
</dbReference>
<evidence type="ECO:0000256" key="4">
    <source>
        <dbReference type="ARBA" id="ARBA00022816"/>
    </source>
</evidence>
<dbReference type="EMBL" id="JAPDMZ010000011">
    <property type="protein sequence ID" value="KAK0556744.1"/>
    <property type="molecule type" value="Genomic_DNA"/>
</dbReference>
<protein>
    <recommendedName>
        <fullName evidence="13">Nucleoporin Nup133/Nup155-like C-terminal domain-containing protein</fullName>
    </recommendedName>
</protein>